<evidence type="ECO:0000256" key="5">
    <source>
        <dbReference type="ARBA" id="ARBA00022605"/>
    </source>
</evidence>
<dbReference type="InterPro" id="IPR054480">
    <property type="entry name" value="AHAS_small-like_ACT"/>
</dbReference>
<evidence type="ECO:0000259" key="9">
    <source>
        <dbReference type="PROSITE" id="PS51671"/>
    </source>
</evidence>
<keyword evidence="5 8" id="KW-0028">Amino-acid biosynthesis</keyword>
<dbReference type="NCBIfam" id="NF008864">
    <property type="entry name" value="PRK11895.1"/>
    <property type="match status" value="1"/>
</dbReference>
<comment type="similarity">
    <text evidence="3 8">Belongs to the acetolactate synthase small subunit family.</text>
</comment>
<comment type="subunit">
    <text evidence="4 8">Dimer of large and small chains.</text>
</comment>
<evidence type="ECO:0000256" key="1">
    <source>
        <dbReference type="ARBA" id="ARBA00004974"/>
    </source>
</evidence>
<dbReference type="EMBL" id="CATKSH010000003">
    <property type="protein sequence ID" value="CAI9120015.1"/>
    <property type="molecule type" value="Genomic_DNA"/>
</dbReference>
<dbReference type="CDD" id="cd04878">
    <property type="entry name" value="ACT_AHAS"/>
    <property type="match status" value="1"/>
</dbReference>
<gene>
    <name evidence="10" type="primary">ilvN</name>
    <name evidence="10" type="ORF">LMG32879_000843</name>
</gene>
<protein>
    <recommendedName>
        <fullName evidence="8">Acetolactate synthase small subunit</fullName>
        <shortName evidence="8">AHAS</shortName>
        <shortName evidence="8">ALS</shortName>
        <ecNumber evidence="8">2.2.1.6</ecNumber>
    </recommendedName>
    <alternativeName>
        <fullName evidence="8">Acetohydroxy-acid synthase small subunit</fullName>
    </alternativeName>
</protein>
<evidence type="ECO:0000256" key="2">
    <source>
        <dbReference type="ARBA" id="ARBA00005025"/>
    </source>
</evidence>
<dbReference type="PANTHER" id="PTHR30239">
    <property type="entry name" value="ACETOLACTATE SYNTHASE SMALL SUBUNIT"/>
    <property type="match status" value="1"/>
</dbReference>
<comment type="caution">
    <text evidence="10">The sequence shown here is derived from an EMBL/GenBank/DDBJ whole genome shotgun (WGS) entry which is preliminary data.</text>
</comment>
<dbReference type="GO" id="GO:0005829">
    <property type="term" value="C:cytosol"/>
    <property type="evidence" value="ECO:0007669"/>
    <property type="project" value="TreeGrafter"/>
</dbReference>
<dbReference type="InterPro" id="IPR045865">
    <property type="entry name" value="ACT-like_dom_sf"/>
</dbReference>
<accession>A0AA35UZN2</accession>
<dbReference type="SUPFAM" id="SSF55021">
    <property type="entry name" value="ACT-like"/>
    <property type="match status" value="2"/>
</dbReference>
<dbReference type="GO" id="GO:0009099">
    <property type="term" value="P:L-valine biosynthetic process"/>
    <property type="evidence" value="ECO:0007669"/>
    <property type="project" value="UniProtKB-UniRule"/>
</dbReference>
<dbReference type="GO" id="GO:1990610">
    <property type="term" value="F:acetolactate synthase regulator activity"/>
    <property type="evidence" value="ECO:0007669"/>
    <property type="project" value="UniProtKB-UniRule"/>
</dbReference>
<dbReference type="GO" id="GO:0003984">
    <property type="term" value="F:acetolactate synthase activity"/>
    <property type="evidence" value="ECO:0007669"/>
    <property type="project" value="UniProtKB-UniRule"/>
</dbReference>
<dbReference type="GO" id="GO:0009097">
    <property type="term" value="P:isoleucine biosynthetic process"/>
    <property type="evidence" value="ECO:0007669"/>
    <property type="project" value="UniProtKB-UniRule"/>
</dbReference>
<dbReference type="Pfam" id="PF10369">
    <property type="entry name" value="ALS_ss_C"/>
    <property type="match status" value="1"/>
</dbReference>
<organism evidence="10 11">
    <name type="scientific">Brytella acorum</name>
    <dbReference type="NCBI Taxonomy" id="2959299"/>
    <lineage>
        <taxon>Bacteria</taxon>
        <taxon>Pseudomonadati</taxon>
        <taxon>Pseudomonadota</taxon>
        <taxon>Alphaproteobacteria</taxon>
        <taxon>Acetobacterales</taxon>
        <taxon>Acetobacteraceae</taxon>
        <taxon>Brytella</taxon>
    </lineage>
</organism>
<dbReference type="InterPro" id="IPR004789">
    <property type="entry name" value="Acetalactate_synth_ssu"/>
</dbReference>
<keyword evidence="11" id="KW-1185">Reference proteome</keyword>
<comment type="pathway">
    <text evidence="2 8">Amino-acid biosynthesis; L-valine biosynthesis; L-valine from pyruvate: step 1/4.</text>
</comment>
<evidence type="ECO:0000313" key="10">
    <source>
        <dbReference type="EMBL" id="CAI9120015.1"/>
    </source>
</evidence>
<evidence type="ECO:0000313" key="11">
    <source>
        <dbReference type="Proteomes" id="UP001176960"/>
    </source>
</evidence>
<evidence type="ECO:0000256" key="3">
    <source>
        <dbReference type="ARBA" id="ARBA00006341"/>
    </source>
</evidence>
<name>A0AA35UZN2_9PROT</name>
<dbReference type="InterPro" id="IPR019455">
    <property type="entry name" value="Acetolactate_synth_ssu_C"/>
</dbReference>
<dbReference type="NCBIfam" id="TIGR00119">
    <property type="entry name" value="acolac_sm"/>
    <property type="match status" value="1"/>
</dbReference>
<comment type="catalytic activity">
    <reaction evidence="7 8">
        <text>2 pyruvate + H(+) = (2S)-2-acetolactate + CO2</text>
        <dbReference type="Rhea" id="RHEA:25249"/>
        <dbReference type="ChEBI" id="CHEBI:15361"/>
        <dbReference type="ChEBI" id="CHEBI:15378"/>
        <dbReference type="ChEBI" id="CHEBI:16526"/>
        <dbReference type="ChEBI" id="CHEBI:58476"/>
        <dbReference type="EC" id="2.2.1.6"/>
    </reaction>
</comment>
<evidence type="ECO:0000256" key="8">
    <source>
        <dbReference type="RuleBase" id="RU368092"/>
    </source>
</evidence>
<evidence type="ECO:0000256" key="6">
    <source>
        <dbReference type="ARBA" id="ARBA00023304"/>
    </source>
</evidence>
<dbReference type="AlphaFoldDB" id="A0AA35UZN2"/>
<dbReference type="InterPro" id="IPR002912">
    <property type="entry name" value="ACT_dom"/>
</dbReference>
<keyword evidence="6 8" id="KW-0100">Branched-chain amino acid biosynthesis</keyword>
<keyword evidence="8 10" id="KW-0808">Transferase</keyword>
<dbReference type="Gene3D" id="3.30.70.260">
    <property type="match status" value="1"/>
</dbReference>
<dbReference type="Proteomes" id="UP001176960">
    <property type="component" value="Unassembled WGS sequence"/>
</dbReference>
<evidence type="ECO:0000256" key="7">
    <source>
        <dbReference type="ARBA" id="ARBA00048670"/>
    </source>
</evidence>
<dbReference type="InterPro" id="IPR027271">
    <property type="entry name" value="Acetolactate_synth/TF_NikR_C"/>
</dbReference>
<dbReference type="RefSeq" id="WP_289840754.1">
    <property type="nucleotide sequence ID" value="NZ_CATKSH010000003.1"/>
</dbReference>
<sequence length="175" mass="18534">MSNVIQTAVIAVLIENEAGALGRVVGLFSGRGYNIESLTVSVVDPSEKISRITIVTSGTPMVIAQIKAQLARIIPVHGVTDLTASGPYVAREMALVKVISTGDARTEGMRIADAFRARIVDTTAGSFVFEMTGAPEKIDAFVDLMRPLGLAEVSRTGVAAIARGLETFHSNQESF</sequence>
<dbReference type="PROSITE" id="PS51671">
    <property type="entry name" value="ACT"/>
    <property type="match status" value="1"/>
</dbReference>
<proteinExistence type="inferred from homology"/>
<dbReference type="PANTHER" id="PTHR30239:SF0">
    <property type="entry name" value="ACETOLACTATE SYNTHASE SMALL SUBUNIT 1, CHLOROPLASTIC"/>
    <property type="match status" value="1"/>
</dbReference>
<dbReference type="InterPro" id="IPR039557">
    <property type="entry name" value="AHAS_ACT"/>
</dbReference>
<dbReference type="Pfam" id="PF22629">
    <property type="entry name" value="ACT_AHAS_ss"/>
    <property type="match status" value="1"/>
</dbReference>
<feature type="domain" description="ACT" evidence="9">
    <location>
        <begin position="9"/>
        <end position="84"/>
    </location>
</feature>
<comment type="pathway">
    <text evidence="1 8">Amino-acid biosynthesis; L-isoleucine biosynthesis; L-isoleucine from 2-oxobutanoate: step 1/4.</text>
</comment>
<reference evidence="10" key="1">
    <citation type="submission" date="2023-03" db="EMBL/GenBank/DDBJ databases">
        <authorList>
            <person name="Cleenwerck I."/>
        </authorList>
    </citation>
    <scope>NUCLEOTIDE SEQUENCE</scope>
    <source>
        <strain evidence="10">LMG 32879</strain>
    </source>
</reference>
<evidence type="ECO:0000256" key="4">
    <source>
        <dbReference type="ARBA" id="ARBA00011744"/>
    </source>
</evidence>
<dbReference type="Gene3D" id="3.30.70.1150">
    <property type="entry name" value="ACT-like. Chain A, domain 2"/>
    <property type="match status" value="1"/>
</dbReference>
<dbReference type="EC" id="2.2.1.6" evidence="8"/>
<comment type="function">
    <text evidence="8">Catalyzes the conversion of 2 pyruvate molecules into acetolactate in the first common step of the biosynthetic pathway of the branched-amino acids such as leucine, isoleucine, and valine.</text>
</comment>